<keyword evidence="1" id="KW-0067">ATP-binding</keyword>
<dbReference type="InterPro" id="IPR040198">
    <property type="entry name" value="Fido_containing"/>
</dbReference>
<gene>
    <name evidence="4" type="ORF">G7Y31_11540</name>
</gene>
<reference evidence="4 5" key="1">
    <citation type="submission" date="2020-11" db="EMBL/GenBank/DDBJ databases">
        <title>Corynebacterium sp. ZJ-599.</title>
        <authorList>
            <person name="Zhou J."/>
        </authorList>
    </citation>
    <scope>NUCLEOTIDE SEQUENCE [LARGE SCALE GENOMIC DNA]</scope>
    <source>
        <strain evidence="4 5">ZJ-599</strain>
    </source>
</reference>
<dbReference type="PROSITE" id="PS51459">
    <property type="entry name" value="FIDO"/>
    <property type="match status" value="1"/>
</dbReference>
<feature type="site" description="Important for autoinhibition of adenylyltransferase activity" evidence="2">
    <location>
        <position position="45"/>
    </location>
</feature>
<dbReference type="Proteomes" id="UP000594681">
    <property type="component" value="Chromosome"/>
</dbReference>
<dbReference type="EMBL" id="CP064954">
    <property type="protein sequence ID" value="QPK79103.1"/>
    <property type="molecule type" value="Genomic_DNA"/>
</dbReference>
<evidence type="ECO:0000313" key="5">
    <source>
        <dbReference type="Proteomes" id="UP000594681"/>
    </source>
</evidence>
<name>A0A7T0KE36_9CORY</name>
<sequence length="250" mass="27181">MLKATSRVSWQVRDHGDIGKLGTERALFRLTKQLPDLVWNAAALEGNTFTLPEVRTLLDGVTVGGKSLPEQQQILDLSEAFNLLADLVRTEQFDITAQVSNQLHQAVAGNEALDAGMFRGDGAVTGDGGGVRLTSGMHVPFDAAEQLHSDYQALLGSLHALSNPVERALAYFCSATRSQFYFDGNKRTARLVASGMLLSAGYSALNIPHARRLEFNCALDQLFATDDATDLMAFLYDCLVESSRESNGRL</sequence>
<feature type="binding site" evidence="1">
    <location>
        <begin position="183"/>
        <end position="190"/>
    </location>
    <ligand>
        <name>ATP</name>
        <dbReference type="ChEBI" id="CHEBI:30616"/>
    </ligand>
</feature>
<dbReference type="RefSeq" id="WP_165009948.1">
    <property type="nucleotide sequence ID" value="NZ_CP064954.1"/>
</dbReference>
<dbReference type="InterPro" id="IPR003812">
    <property type="entry name" value="Fido"/>
</dbReference>
<dbReference type="KEGG" id="cliz:G7Y31_11540"/>
<organism evidence="4 5">
    <name type="scientific">Corynebacterium lizhenjunii</name>
    <dbReference type="NCBI Taxonomy" id="2709394"/>
    <lineage>
        <taxon>Bacteria</taxon>
        <taxon>Bacillati</taxon>
        <taxon>Actinomycetota</taxon>
        <taxon>Actinomycetes</taxon>
        <taxon>Mycobacteriales</taxon>
        <taxon>Corynebacteriaceae</taxon>
        <taxon>Corynebacterium</taxon>
    </lineage>
</organism>
<evidence type="ECO:0000313" key="4">
    <source>
        <dbReference type="EMBL" id="QPK79103.1"/>
    </source>
</evidence>
<proteinExistence type="predicted"/>
<keyword evidence="1" id="KW-0547">Nucleotide-binding</keyword>
<dbReference type="SUPFAM" id="SSF140931">
    <property type="entry name" value="Fic-like"/>
    <property type="match status" value="1"/>
</dbReference>
<protein>
    <submittedName>
        <fullName evidence="4">Fic family protein</fullName>
    </submittedName>
</protein>
<feature type="domain" description="Fido" evidence="3">
    <location>
        <begin position="95"/>
        <end position="237"/>
    </location>
</feature>
<evidence type="ECO:0000256" key="2">
    <source>
        <dbReference type="PIRSR" id="PIRSR640198-3"/>
    </source>
</evidence>
<dbReference type="PANTHER" id="PTHR13504">
    <property type="entry name" value="FIDO DOMAIN-CONTAINING PROTEIN DDB_G0283145"/>
    <property type="match status" value="1"/>
</dbReference>
<accession>A0A7T0KE36</accession>
<dbReference type="Gene3D" id="1.10.3290.10">
    <property type="entry name" value="Fido-like domain"/>
    <property type="match status" value="1"/>
</dbReference>
<dbReference type="InterPro" id="IPR036597">
    <property type="entry name" value="Fido-like_dom_sf"/>
</dbReference>
<evidence type="ECO:0000259" key="3">
    <source>
        <dbReference type="PROSITE" id="PS51459"/>
    </source>
</evidence>
<evidence type="ECO:0000256" key="1">
    <source>
        <dbReference type="PIRSR" id="PIRSR640198-2"/>
    </source>
</evidence>
<dbReference type="Pfam" id="PF02661">
    <property type="entry name" value="Fic"/>
    <property type="match status" value="1"/>
</dbReference>
<dbReference type="GO" id="GO:0005524">
    <property type="term" value="F:ATP binding"/>
    <property type="evidence" value="ECO:0007669"/>
    <property type="project" value="UniProtKB-KW"/>
</dbReference>
<dbReference type="AlphaFoldDB" id="A0A7T0KE36"/>
<dbReference type="PANTHER" id="PTHR13504:SF38">
    <property type="entry name" value="FIDO DOMAIN-CONTAINING PROTEIN"/>
    <property type="match status" value="1"/>
</dbReference>
<keyword evidence="5" id="KW-1185">Reference proteome</keyword>